<dbReference type="InterPro" id="IPR028946">
    <property type="entry name" value="Ntox44"/>
</dbReference>
<protein>
    <submittedName>
        <fullName evidence="2">Type IV secretion protein Rhs</fullName>
    </submittedName>
</protein>
<accession>A0A892IBX3</accession>
<name>A0A892IBX3_9BURK</name>
<proteinExistence type="predicted"/>
<sequence>MRIARARRGPARIATAATYIWFYRQVRNRGPWDHKQKQREYADFGNFNYGATGYAAGIPEQTLLRAAGCAQMLAGTSLPEWGHCWERPPYGDDPGDQAWILKGIEHAKMHGY</sequence>
<evidence type="ECO:0000313" key="2">
    <source>
        <dbReference type="EMBL" id="QRO78891.1"/>
    </source>
</evidence>
<feature type="domain" description="Bacterial toxin 44" evidence="1">
    <location>
        <begin position="41"/>
        <end position="105"/>
    </location>
</feature>
<organism evidence="2 3">
    <name type="scientific">Burkholderia dolosa</name>
    <dbReference type="NCBI Taxonomy" id="152500"/>
    <lineage>
        <taxon>Bacteria</taxon>
        <taxon>Pseudomonadati</taxon>
        <taxon>Pseudomonadota</taxon>
        <taxon>Betaproteobacteria</taxon>
        <taxon>Burkholderiales</taxon>
        <taxon>Burkholderiaceae</taxon>
        <taxon>Burkholderia</taxon>
        <taxon>Burkholderia cepacia complex</taxon>
    </lineage>
</organism>
<reference evidence="2 3" key="1">
    <citation type="submission" date="2021-02" db="EMBL/GenBank/DDBJ databases">
        <title>FDA dAtabase for Regulatory Grade micrObial Sequences (FDA-ARGOS): Supporting development and validation of Infectious Disease Dx tests.</title>
        <authorList>
            <person name="Minogue T."/>
            <person name="Wolcott M."/>
            <person name="Wasieloski L."/>
            <person name="Aguilar W."/>
            <person name="Moore D."/>
            <person name="Jaissle J."/>
            <person name="Tallon L."/>
            <person name="Sadzewicz L."/>
            <person name="Zhao X."/>
            <person name="Boylan J."/>
            <person name="Ott S."/>
            <person name="Bowen H."/>
            <person name="Vavikolanu K."/>
            <person name="Mehta A."/>
            <person name="Aluvathingal J."/>
            <person name="Nadendla S."/>
            <person name="Yan Y."/>
            <person name="Sichtig H."/>
        </authorList>
    </citation>
    <scope>NUCLEOTIDE SEQUENCE [LARGE SCALE GENOMIC DNA]</scope>
    <source>
        <strain evidence="2 3">FDAARGOS_1272</strain>
    </source>
</reference>
<keyword evidence="3" id="KW-1185">Reference proteome</keyword>
<evidence type="ECO:0000313" key="3">
    <source>
        <dbReference type="Proteomes" id="UP000625568"/>
    </source>
</evidence>
<gene>
    <name evidence="2" type="ORF">I6K02_07735</name>
</gene>
<dbReference type="AlphaFoldDB" id="A0A892IBX3"/>
<dbReference type="Pfam" id="PF15607">
    <property type="entry name" value="Ntox44"/>
    <property type="match status" value="1"/>
</dbReference>
<evidence type="ECO:0000259" key="1">
    <source>
        <dbReference type="Pfam" id="PF15607"/>
    </source>
</evidence>
<dbReference type="Proteomes" id="UP000625568">
    <property type="component" value="Chromosome 1"/>
</dbReference>
<dbReference type="EMBL" id="CP069482">
    <property type="protein sequence ID" value="QRO78891.1"/>
    <property type="molecule type" value="Genomic_DNA"/>
</dbReference>